<dbReference type="InterPro" id="IPR019819">
    <property type="entry name" value="Carboxylesterase_B_CS"/>
</dbReference>
<organism evidence="2 3">
    <name type="scientific">Neopusillimonas maritima</name>
    <dbReference type="NCBI Taxonomy" id="2026239"/>
    <lineage>
        <taxon>Bacteria</taxon>
        <taxon>Pseudomonadati</taxon>
        <taxon>Pseudomonadota</taxon>
        <taxon>Betaproteobacteria</taxon>
        <taxon>Burkholderiales</taxon>
        <taxon>Alcaligenaceae</taxon>
        <taxon>Neopusillimonas</taxon>
    </lineage>
</organism>
<dbReference type="Proteomes" id="UP000266483">
    <property type="component" value="Unassembled WGS sequence"/>
</dbReference>
<name>A0ABX9MWA4_9BURK</name>
<gene>
    <name evidence="2" type="ORF">CJO09_06440</name>
</gene>
<protein>
    <recommendedName>
        <fullName evidence="1">Carboxylesterase type B domain-containing protein</fullName>
    </recommendedName>
</protein>
<comment type="caution">
    <text evidence="2">The sequence shown here is derived from an EMBL/GenBank/DDBJ whole genome shotgun (WGS) entry which is preliminary data.</text>
</comment>
<evidence type="ECO:0000259" key="1">
    <source>
        <dbReference type="Pfam" id="PF00135"/>
    </source>
</evidence>
<dbReference type="SUPFAM" id="SSF53474">
    <property type="entry name" value="alpha/beta-Hydrolases"/>
    <property type="match status" value="1"/>
</dbReference>
<feature type="domain" description="Carboxylesterase type B" evidence="1">
    <location>
        <begin position="8"/>
        <end position="487"/>
    </location>
</feature>
<reference evidence="2 3" key="1">
    <citation type="submission" date="2017-08" db="EMBL/GenBank/DDBJ databases">
        <title>Pusillimonas indicus sp. nov., a member of the family Alcaligenaceae isolated from surface seawater.</title>
        <authorList>
            <person name="Li J."/>
        </authorList>
    </citation>
    <scope>NUCLEOTIDE SEQUENCE [LARGE SCALE GENOMIC DNA]</scope>
    <source>
        <strain evidence="2 3">17-4A</strain>
    </source>
</reference>
<dbReference type="Gene3D" id="3.40.50.1820">
    <property type="entry name" value="alpha/beta hydrolase"/>
    <property type="match status" value="1"/>
</dbReference>
<dbReference type="InterPro" id="IPR029058">
    <property type="entry name" value="AB_hydrolase_fold"/>
</dbReference>
<dbReference type="Pfam" id="PF00135">
    <property type="entry name" value="COesterase"/>
    <property type="match status" value="1"/>
</dbReference>
<evidence type="ECO:0000313" key="2">
    <source>
        <dbReference type="EMBL" id="RII83240.1"/>
    </source>
</evidence>
<keyword evidence="3" id="KW-1185">Reference proteome</keyword>
<dbReference type="PANTHER" id="PTHR11559">
    <property type="entry name" value="CARBOXYLESTERASE"/>
    <property type="match status" value="1"/>
</dbReference>
<dbReference type="EMBL" id="NQOU01000002">
    <property type="protein sequence ID" value="RII83240.1"/>
    <property type="molecule type" value="Genomic_DNA"/>
</dbReference>
<dbReference type="InterPro" id="IPR002018">
    <property type="entry name" value="CarbesteraseB"/>
</dbReference>
<proteinExistence type="predicted"/>
<dbReference type="PROSITE" id="PS00941">
    <property type="entry name" value="CARBOXYLESTERASE_B_2"/>
    <property type="match status" value="1"/>
</dbReference>
<dbReference type="RefSeq" id="WP_119441632.1">
    <property type="nucleotide sequence ID" value="NZ_CP170494.1"/>
</dbReference>
<evidence type="ECO:0000313" key="3">
    <source>
        <dbReference type="Proteomes" id="UP000266483"/>
    </source>
</evidence>
<accession>A0ABX9MWA4</accession>
<dbReference type="InterPro" id="IPR050309">
    <property type="entry name" value="Type-B_Carboxylest/Lipase"/>
</dbReference>
<sequence length="500" mass="55678">MKQVQGLEVLTESGYVRGTMASESVQVFKGIPYASPPVGQLRWRPPVPSQPWPGVLEVVEFGPDCPQQMDVGSRAPRQSEDCLYLNIWRPHEDKNSRLPVMIWIHGGSYISGSGSEERLDGTNLAQKGVIVITINYRVGLFGFLAHPQLTQESPQHSSGNYGLLDQICALRWVKNNIAAFGGDPDRVTAFGVSAGSASISLLLASPMGEHLFDQAILESPGTARPLASLATAESVGLVLGDDIESLRELSDMQILERTSLLAPKVRGLTTPRILRPIRDGWVIPEDERPVLKSGRLHRMPIIVGTNADEGSEATATWPIKTVTDYLSFIDSNFSVDDAKQKVLSLYSVESDAQVPGRVAELFGDTQFDYGARLLAQSMVEKEPRTWRYLFTRRRAHRRDGPHHGQEVHYVFGNLAARYPGELPDYDHADVFISKAMMSAWVAFAKSGNPNCVEIPDWPSYVVAEDNYFEFGNGVRKGRQWRKEQLDFLDRFFEGSFDRGR</sequence>